<dbReference type="SMART" id="SM00322">
    <property type="entry name" value="KH"/>
    <property type="match status" value="2"/>
</dbReference>
<dbReference type="GO" id="GO:0003723">
    <property type="term" value="F:RNA binding"/>
    <property type="evidence" value="ECO:0007669"/>
    <property type="project" value="UniProtKB-UniRule"/>
</dbReference>
<dbReference type="Gene3D" id="2.30.30.140">
    <property type="match status" value="1"/>
</dbReference>
<dbReference type="Pfam" id="PF00567">
    <property type="entry name" value="TUDOR"/>
    <property type="match status" value="1"/>
</dbReference>
<feature type="compositionally biased region" description="Basic and acidic residues" evidence="2">
    <location>
        <begin position="429"/>
        <end position="438"/>
    </location>
</feature>
<dbReference type="InterPro" id="IPR004088">
    <property type="entry name" value="KH_dom_type_1"/>
</dbReference>
<dbReference type="AlphaFoldDB" id="A0A8C2LXH5"/>
<dbReference type="Gene3D" id="2.40.50.90">
    <property type="match status" value="1"/>
</dbReference>
<dbReference type="Proteomes" id="UP000694386">
    <property type="component" value="Unplaced"/>
</dbReference>
<dbReference type="InterPro" id="IPR035437">
    <property type="entry name" value="SNase_OB-fold_sf"/>
</dbReference>
<dbReference type="GO" id="GO:0034587">
    <property type="term" value="P:piRNA processing"/>
    <property type="evidence" value="ECO:0007669"/>
    <property type="project" value="TreeGrafter"/>
</dbReference>
<sequence length="451" mass="49135">MATSWTSLSSIQKIALGLGIPASSAIVHILYCRYRESREERLPFVGEDDIEIEMRIPQEAVKLIIGRQGANIKQLRKQAGAQIDVDTEHVGHERVLLISGFPVQVCKAKAAIHQILRENSAMFEQLSVPQRCVDRIIGRGGETILSSCKASGSKITCDKESEGKLLPISVRREEVMEPGGAGEAALWKNTGSSMGPAVPLEVPLRKGAGDTVAAGPKESSWEKPNDDSLENPGAQNSPEKSMIEVPSPDFIFHKDDLPEDLTVHVGDIVAAPYSADGSWNGAQILGTLENGNLDLYFVDFGDCSLKDLRALRSDFLSLPFQAMECSLARIAPSGEQWEEEALDEFERLAHCAESKPLVAKISSYVQTGISTWPKIHLYDTSNGKKLDIGLELVHKELVPGDVEEDGTVPDVLKDMAPETDASLASMLNEAKKRPEETPHTLSCLSLSEETI</sequence>
<name>A0A8C2LXH5_CRIGR</name>
<protein>
    <recommendedName>
        <fullName evidence="3">Tudor domain-containing protein</fullName>
    </recommendedName>
</protein>
<dbReference type="InterPro" id="IPR002999">
    <property type="entry name" value="Tudor"/>
</dbReference>
<reference evidence="4" key="2">
    <citation type="submission" date="2025-09" db="UniProtKB">
        <authorList>
            <consortium name="Ensembl"/>
        </authorList>
    </citation>
    <scope>IDENTIFICATION</scope>
</reference>
<dbReference type="CDD" id="cd22428">
    <property type="entry name" value="KH-I_TDRKH_rpt1"/>
    <property type="match status" value="1"/>
</dbReference>
<feature type="compositionally biased region" description="Polar residues" evidence="2">
    <location>
        <begin position="439"/>
        <end position="451"/>
    </location>
</feature>
<dbReference type="FunFam" id="3.30.1370.10:FF:000056">
    <property type="entry name" value="Tudor and KH domain containing"/>
    <property type="match status" value="1"/>
</dbReference>
<dbReference type="InterPro" id="IPR050621">
    <property type="entry name" value="Tudor_domain_containing"/>
</dbReference>
<dbReference type="Gene3D" id="3.30.1370.10">
    <property type="entry name" value="K Homology domain, type 1"/>
    <property type="match status" value="2"/>
</dbReference>
<dbReference type="PANTHER" id="PTHR22948:SF18">
    <property type="entry name" value="TUDOR AND KH DOMAIN-CONTAINING PROTEIN"/>
    <property type="match status" value="1"/>
</dbReference>
<proteinExistence type="predicted"/>
<dbReference type="GO" id="GO:0030719">
    <property type="term" value="P:P granule organization"/>
    <property type="evidence" value="ECO:0007669"/>
    <property type="project" value="TreeGrafter"/>
</dbReference>
<reference evidence="4" key="1">
    <citation type="submission" date="2025-08" db="UniProtKB">
        <authorList>
            <consortium name="Ensembl"/>
        </authorList>
    </citation>
    <scope>IDENTIFICATION</scope>
</reference>
<dbReference type="Ensembl" id="ENSCGRT00001013834.1">
    <property type="protein sequence ID" value="ENSCGRP00001009615.1"/>
    <property type="gene ID" value="ENSCGRG00001011699.1"/>
</dbReference>
<dbReference type="PANTHER" id="PTHR22948">
    <property type="entry name" value="TUDOR DOMAIN CONTAINING PROTEIN"/>
    <property type="match status" value="1"/>
</dbReference>
<organism evidence="4 5">
    <name type="scientific">Cricetulus griseus</name>
    <name type="common">Chinese hamster</name>
    <name type="synonym">Cricetulus barabensis griseus</name>
    <dbReference type="NCBI Taxonomy" id="10029"/>
    <lineage>
        <taxon>Eukaryota</taxon>
        <taxon>Metazoa</taxon>
        <taxon>Chordata</taxon>
        <taxon>Craniata</taxon>
        <taxon>Vertebrata</taxon>
        <taxon>Euteleostomi</taxon>
        <taxon>Mammalia</taxon>
        <taxon>Eutheria</taxon>
        <taxon>Euarchontoglires</taxon>
        <taxon>Glires</taxon>
        <taxon>Rodentia</taxon>
        <taxon>Myomorpha</taxon>
        <taxon>Muroidea</taxon>
        <taxon>Cricetidae</taxon>
        <taxon>Cricetinae</taxon>
        <taxon>Cricetulus</taxon>
    </lineage>
</organism>
<dbReference type="SUPFAM" id="SSF63748">
    <property type="entry name" value="Tudor/PWWP/MBT"/>
    <property type="match status" value="1"/>
</dbReference>
<dbReference type="PROSITE" id="PS50084">
    <property type="entry name" value="KH_TYPE_1"/>
    <property type="match status" value="2"/>
</dbReference>
<evidence type="ECO:0000259" key="3">
    <source>
        <dbReference type="PROSITE" id="PS50304"/>
    </source>
</evidence>
<dbReference type="GO" id="GO:0043186">
    <property type="term" value="C:P granule"/>
    <property type="evidence" value="ECO:0007669"/>
    <property type="project" value="TreeGrafter"/>
</dbReference>
<feature type="region of interest" description="Disordered" evidence="2">
    <location>
        <begin position="208"/>
        <end position="242"/>
    </location>
</feature>
<dbReference type="InterPro" id="IPR036612">
    <property type="entry name" value="KH_dom_type_1_sf"/>
</dbReference>
<dbReference type="GO" id="GO:0007283">
    <property type="term" value="P:spermatogenesis"/>
    <property type="evidence" value="ECO:0007669"/>
    <property type="project" value="TreeGrafter"/>
</dbReference>
<dbReference type="InterPro" id="IPR004087">
    <property type="entry name" value="KH_dom"/>
</dbReference>
<feature type="domain" description="Tudor" evidence="3">
    <location>
        <begin position="262"/>
        <end position="321"/>
    </location>
</feature>
<evidence type="ECO:0000256" key="2">
    <source>
        <dbReference type="SAM" id="MobiDB-lite"/>
    </source>
</evidence>
<dbReference type="InterPro" id="IPR047382">
    <property type="entry name" value="KH-I_TDRKH_rpt1"/>
</dbReference>
<dbReference type="PROSITE" id="PS50304">
    <property type="entry name" value="TUDOR"/>
    <property type="match status" value="1"/>
</dbReference>
<evidence type="ECO:0000256" key="1">
    <source>
        <dbReference type="PROSITE-ProRule" id="PRU00117"/>
    </source>
</evidence>
<dbReference type="GO" id="GO:0005739">
    <property type="term" value="C:mitochondrion"/>
    <property type="evidence" value="ECO:0007669"/>
    <property type="project" value="UniProtKB-ARBA"/>
</dbReference>
<accession>A0A8C2LXH5</accession>
<evidence type="ECO:0000313" key="4">
    <source>
        <dbReference type="Ensembl" id="ENSCGRP00001009615.1"/>
    </source>
</evidence>
<evidence type="ECO:0000313" key="5">
    <source>
        <dbReference type="Proteomes" id="UP000694386"/>
    </source>
</evidence>
<feature type="region of interest" description="Disordered" evidence="2">
    <location>
        <begin position="429"/>
        <end position="451"/>
    </location>
</feature>
<dbReference type="Pfam" id="PF00013">
    <property type="entry name" value="KH_1"/>
    <property type="match status" value="1"/>
</dbReference>
<dbReference type="SUPFAM" id="SSF54791">
    <property type="entry name" value="Eukaryotic type KH-domain (KH-domain type I)"/>
    <property type="match status" value="1"/>
</dbReference>
<keyword evidence="1" id="KW-0694">RNA-binding</keyword>